<dbReference type="SUPFAM" id="SSF53474">
    <property type="entry name" value="alpha/beta-Hydrolases"/>
    <property type="match status" value="1"/>
</dbReference>
<dbReference type="PANTHER" id="PTHR34853">
    <property type="match status" value="1"/>
</dbReference>
<dbReference type="Gene3D" id="1.10.260.130">
    <property type="match status" value="1"/>
</dbReference>
<dbReference type="PANTHER" id="PTHR34853:SF1">
    <property type="entry name" value="LIPASE 5"/>
    <property type="match status" value="1"/>
</dbReference>
<evidence type="ECO:0000313" key="2">
    <source>
        <dbReference type="Proteomes" id="UP000694460"/>
    </source>
</evidence>
<comment type="caution">
    <text evidence="1">The sequence shown here is derived from an EMBL/GenBank/DDBJ whole genome shotgun (WGS) entry which is preliminary data.</text>
</comment>
<evidence type="ECO:0000313" key="1">
    <source>
        <dbReference type="EMBL" id="MBP2454305.1"/>
    </source>
</evidence>
<dbReference type="InterPro" id="IPR029058">
    <property type="entry name" value="AB_hydrolase_fold"/>
</dbReference>
<dbReference type="Gene3D" id="3.40.50.1820">
    <property type="entry name" value="alpha/beta hydrolase"/>
    <property type="match status" value="1"/>
</dbReference>
<organism evidence="1 2">
    <name type="scientific">Mycolicibacterium lutetiense</name>
    <dbReference type="NCBI Taxonomy" id="1641992"/>
    <lineage>
        <taxon>Bacteria</taxon>
        <taxon>Bacillati</taxon>
        <taxon>Actinomycetota</taxon>
        <taxon>Actinomycetes</taxon>
        <taxon>Mycobacteriales</taxon>
        <taxon>Mycobacteriaceae</taxon>
        <taxon>Mycolicibacterium</taxon>
    </lineage>
</organism>
<dbReference type="RefSeq" id="WP_209919587.1">
    <property type="nucleotide sequence ID" value="NZ_JAGIOP010000002.1"/>
</dbReference>
<dbReference type="InterPro" id="IPR005152">
    <property type="entry name" value="Lipase_secreted"/>
</dbReference>
<keyword evidence="1" id="KW-0378">Hydrolase</keyword>
<accession>A0ABS4ZXU6</accession>
<reference evidence="1 2" key="1">
    <citation type="submission" date="2021-03" db="EMBL/GenBank/DDBJ databases">
        <title>Sequencing the genomes of 1000 actinobacteria strains.</title>
        <authorList>
            <person name="Klenk H.-P."/>
        </authorList>
    </citation>
    <scope>NUCLEOTIDE SEQUENCE [LARGE SCALE GENOMIC DNA]</scope>
    <source>
        <strain evidence="1 2">DSM 46713</strain>
    </source>
</reference>
<dbReference type="PIRSF" id="PIRSF029171">
    <property type="entry name" value="Esterase_LipA"/>
    <property type="match status" value="1"/>
</dbReference>
<dbReference type="EMBL" id="JAGIOP010000002">
    <property type="protein sequence ID" value="MBP2454305.1"/>
    <property type="molecule type" value="Genomic_DNA"/>
</dbReference>
<keyword evidence="2" id="KW-1185">Reference proteome</keyword>
<sequence length="446" mass="48018">MTRASKTSVPLLPGADPFFDPPAGFESRPPGTVLRAREIELAFLGTVRQQVSAWQLLYRSSDLDLRPEAAVTTVLLPAWADPAQARPVLAYQCAIDAIVDRHFPSYALQRGARSPGCVPQFELLVIANALRRGWAVSIADHEGRGGHFGAPREPGYRVLDGVRAAMAFEALGLNHDAPVAFWGYSGGGMASSWAAEMAATYAPELRVVGAVLGAPVGDPGQALLKLNGTWLAGLPAMVVAAIRHLYPDLDRLLNSHVNPTGLRRLAEIETLGTIAAVRRFRGDDIDHYIDVPLADLLANPEVVTIIDDLRLGMHAPRCPVLVVHPVHDQFVDIADVDGQVQRYLDAGVHVQYLRDRLSEHITLMPLSAPLALEWLTDRIIGQPLPPPSTTTVWSTAGSLKVLRGLLGMAVVAMKVALGRRLTPRSWGVRPAAAAPPARTAAGRRPA</sequence>
<dbReference type="Proteomes" id="UP000694460">
    <property type="component" value="Unassembled WGS sequence"/>
</dbReference>
<dbReference type="GO" id="GO:0016787">
    <property type="term" value="F:hydrolase activity"/>
    <property type="evidence" value="ECO:0007669"/>
    <property type="project" value="UniProtKB-KW"/>
</dbReference>
<name>A0ABS4ZXU6_9MYCO</name>
<gene>
    <name evidence="1" type="ORF">JOF57_004218</name>
</gene>
<proteinExistence type="predicted"/>
<protein>
    <submittedName>
        <fullName evidence="1">Alpha-beta hydrolase superfamily lysophospholipase</fullName>
    </submittedName>
</protein>
<dbReference type="Pfam" id="PF03583">
    <property type="entry name" value="LIP"/>
    <property type="match status" value="1"/>
</dbReference>